<dbReference type="GO" id="GO:0005829">
    <property type="term" value="C:cytosol"/>
    <property type="evidence" value="ECO:0007669"/>
    <property type="project" value="TreeGrafter"/>
</dbReference>
<keyword evidence="3 9" id="KW-0479">Metal-binding</keyword>
<feature type="binding site" evidence="9">
    <location>
        <position position="47"/>
    </location>
    <ligand>
        <name>ATP</name>
        <dbReference type="ChEBI" id="CHEBI:30616"/>
    </ligand>
</feature>
<feature type="binding site" evidence="9">
    <location>
        <position position="16"/>
    </location>
    <ligand>
        <name>Mg(2+)</name>
        <dbReference type="ChEBI" id="CHEBI:18420"/>
    </ligand>
</feature>
<comment type="catalytic activity">
    <reaction evidence="8">
        <text>(7R,8S)-8-amino-7-(carboxyamino)nonanoate + ATP = (4R,5S)-dethiobiotin + ADP + phosphate + H(+)</text>
        <dbReference type="Rhea" id="RHEA:63684"/>
        <dbReference type="ChEBI" id="CHEBI:15378"/>
        <dbReference type="ChEBI" id="CHEBI:30616"/>
        <dbReference type="ChEBI" id="CHEBI:43474"/>
        <dbReference type="ChEBI" id="CHEBI:149470"/>
        <dbReference type="ChEBI" id="CHEBI:149473"/>
        <dbReference type="ChEBI" id="CHEBI:456216"/>
    </reaction>
</comment>
<dbReference type="InterPro" id="IPR004472">
    <property type="entry name" value="DTB_synth_BioD"/>
</dbReference>
<dbReference type="AlphaFoldDB" id="A0A2H6BTK4"/>
<comment type="pathway">
    <text evidence="9">Cofactor biosynthesis; biotin biosynthesis; biotin from 7,8-diaminononanoate: step 1/2.</text>
</comment>
<keyword evidence="5 9" id="KW-0093">Biotin biosynthesis</keyword>
<dbReference type="EC" id="6.3.3.3" evidence="9"/>
<keyword evidence="7 9" id="KW-0460">Magnesium</keyword>
<feature type="binding site" evidence="9">
    <location>
        <position position="43"/>
    </location>
    <ligand>
        <name>substrate</name>
    </ligand>
</feature>
<gene>
    <name evidence="9" type="primary">bioD</name>
    <name evidence="10" type="ORF">BGM30_26040</name>
</gene>
<comment type="caution">
    <text evidence="9">Lacks conserved residue(s) required for the propagation of feature annotation.</text>
</comment>
<comment type="cofactor">
    <cofactor evidence="9">
        <name>Mg(2+)</name>
        <dbReference type="ChEBI" id="CHEBI:18420"/>
    </cofactor>
</comment>
<dbReference type="Pfam" id="PF13500">
    <property type="entry name" value="AAA_26"/>
    <property type="match status" value="1"/>
</dbReference>
<feature type="active site" evidence="9">
    <location>
        <position position="39"/>
    </location>
</feature>
<accession>A0A2H6BTK4</accession>
<dbReference type="NCBIfam" id="TIGR00347">
    <property type="entry name" value="bioD"/>
    <property type="match status" value="1"/>
</dbReference>
<feature type="binding site" evidence="9">
    <location>
        <begin position="198"/>
        <end position="200"/>
    </location>
    <ligand>
        <name>ATP</name>
        <dbReference type="ChEBI" id="CHEBI:30616"/>
    </ligand>
</feature>
<dbReference type="PANTHER" id="PTHR43210:SF2">
    <property type="entry name" value="ATP-DEPENDENT DETHIOBIOTIN SYNTHETASE BIOD 2"/>
    <property type="match status" value="1"/>
</dbReference>
<comment type="caution">
    <text evidence="10">The sequence shown here is derived from an EMBL/GenBank/DDBJ whole genome shotgun (WGS) entry which is preliminary data.</text>
</comment>
<sequence length="230" mass="25162">MNSLLIAATDTDAGKTVVTTALVAYWQKYYPSKALGLMKLMQTGQGDREWYEGLFQGQLEMITPLQYQAPLAPPVAADLEGRDIPLGTVWQALLNLQKSQDLVLIEGLGGLGCPVTHELTLADLAAQWRLKTLLVVPVKLGAISQTVANIALAEQKKVNLGGIILNCLEPRTETEIEQLTPIDLIQSLTNCPVLGVFPFIEDRRDLDKLASVVASWPEIKLPAHLNCLLR</sequence>
<feature type="binding site" evidence="9">
    <location>
        <position position="106"/>
    </location>
    <ligand>
        <name>Mg(2+)</name>
        <dbReference type="ChEBI" id="CHEBI:18420"/>
    </ligand>
</feature>
<dbReference type="PIRSF" id="PIRSF006755">
    <property type="entry name" value="DTB_synth"/>
    <property type="match status" value="1"/>
</dbReference>
<dbReference type="GO" id="GO:0000287">
    <property type="term" value="F:magnesium ion binding"/>
    <property type="evidence" value="ECO:0007669"/>
    <property type="project" value="UniProtKB-UniRule"/>
</dbReference>
<evidence type="ECO:0000313" key="10">
    <source>
        <dbReference type="EMBL" id="GBD53511.1"/>
    </source>
</evidence>
<dbReference type="SUPFAM" id="SSF52540">
    <property type="entry name" value="P-loop containing nucleoside triphosphate hydrolases"/>
    <property type="match status" value="1"/>
</dbReference>
<proteinExistence type="inferred from homology"/>
<dbReference type="Proteomes" id="UP000236321">
    <property type="component" value="Unassembled WGS sequence"/>
</dbReference>
<dbReference type="GO" id="GO:0009102">
    <property type="term" value="P:biotin biosynthetic process"/>
    <property type="evidence" value="ECO:0007669"/>
    <property type="project" value="UniProtKB-UniRule"/>
</dbReference>
<protein>
    <recommendedName>
        <fullName evidence="9">ATP-dependent dethiobiotin synthetase BioD</fullName>
        <ecNumber evidence="9">6.3.3.3</ecNumber>
    </recommendedName>
    <alternativeName>
        <fullName evidence="9">DTB synthetase</fullName>
        <shortName evidence="9">DTBS</shortName>
    </alternativeName>
    <alternativeName>
        <fullName evidence="9">Dethiobiotin synthase</fullName>
    </alternativeName>
</protein>
<feature type="binding site" evidence="9">
    <location>
        <begin position="106"/>
        <end position="109"/>
    </location>
    <ligand>
        <name>ATP</name>
        <dbReference type="ChEBI" id="CHEBI:30616"/>
    </ligand>
</feature>
<reference evidence="11" key="1">
    <citation type="submission" date="2017-12" db="EMBL/GenBank/DDBJ databases">
        <title>Improved Draft Genome Sequence of Microcystis aeruginosa NIES-298, a Microcystin-Producing Cyanobacterium from Lake Kasumigaura, Japan.</title>
        <authorList>
            <person name="Yamaguchi H."/>
            <person name="Suzuki S."/>
            <person name="Kawachi M."/>
        </authorList>
    </citation>
    <scope>NUCLEOTIDE SEQUENCE [LARGE SCALE GENOMIC DNA]</scope>
    <source>
        <strain evidence="11">NIES-298</strain>
    </source>
</reference>
<dbReference type="Gene3D" id="3.40.50.300">
    <property type="entry name" value="P-loop containing nucleotide triphosphate hydrolases"/>
    <property type="match status" value="1"/>
</dbReference>
<dbReference type="HAMAP" id="MF_00336">
    <property type="entry name" value="BioD"/>
    <property type="match status" value="1"/>
</dbReference>
<dbReference type="PANTHER" id="PTHR43210">
    <property type="entry name" value="DETHIOBIOTIN SYNTHETASE"/>
    <property type="match status" value="1"/>
</dbReference>
<feature type="binding site" evidence="9">
    <location>
        <begin position="166"/>
        <end position="167"/>
    </location>
    <ligand>
        <name>ATP</name>
        <dbReference type="ChEBI" id="CHEBI:30616"/>
    </ligand>
</feature>
<keyword evidence="6 9" id="KW-0067">ATP-binding</keyword>
<evidence type="ECO:0000256" key="9">
    <source>
        <dbReference type="HAMAP-Rule" id="MF_00336"/>
    </source>
</evidence>
<dbReference type="InterPro" id="IPR027417">
    <property type="entry name" value="P-loop_NTPase"/>
</dbReference>
<evidence type="ECO:0000256" key="8">
    <source>
        <dbReference type="ARBA" id="ARBA00047386"/>
    </source>
</evidence>
<comment type="function">
    <text evidence="9">Catalyzes a mechanistically unusual reaction, the ATP-dependent insertion of CO2 between the N7 and N8 nitrogen atoms of 7,8-diaminopelargonic acid (DAPA, also called 7,8-diammoniononanoate) to form a ureido ring.</text>
</comment>
<evidence type="ECO:0000256" key="4">
    <source>
        <dbReference type="ARBA" id="ARBA00022741"/>
    </source>
</evidence>
<keyword evidence="1 9" id="KW-0963">Cytoplasm</keyword>
<keyword evidence="2 9" id="KW-0436">Ligase</keyword>
<comment type="subcellular location">
    <subcellularLocation>
        <location evidence="9">Cytoplasm</location>
    </subcellularLocation>
</comment>
<keyword evidence="4 9" id="KW-0547">Nucleotide-binding</keyword>
<feature type="binding site" evidence="9">
    <location>
        <begin position="12"/>
        <end position="17"/>
    </location>
    <ligand>
        <name>ATP</name>
        <dbReference type="ChEBI" id="CHEBI:30616"/>
    </ligand>
</feature>
<feature type="binding site" evidence="9">
    <location>
        <position position="47"/>
    </location>
    <ligand>
        <name>Mg(2+)</name>
        <dbReference type="ChEBI" id="CHEBI:18420"/>
    </ligand>
</feature>
<dbReference type="GO" id="GO:0004141">
    <property type="term" value="F:dethiobiotin synthase activity"/>
    <property type="evidence" value="ECO:0007669"/>
    <property type="project" value="UniProtKB-UniRule"/>
</dbReference>
<evidence type="ECO:0000256" key="1">
    <source>
        <dbReference type="ARBA" id="ARBA00022490"/>
    </source>
</evidence>
<evidence type="ECO:0000256" key="3">
    <source>
        <dbReference type="ARBA" id="ARBA00022723"/>
    </source>
</evidence>
<name>A0A2H6BTK4_MICAE</name>
<evidence type="ECO:0000256" key="6">
    <source>
        <dbReference type="ARBA" id="ARBA00022840"/>
    </source>
</evidence>
<evidence type="ECO:0000256" key="5">
    <source>
        <dbReference type="ARBA" id="ARBA00022756"/>
    </source>
</evidence>
<comment type="catalytic activity">
    <reaction evidence="9">
        <text>(7R,8S)-7,8-diammoniononanoate + CO2 + ATP = (4R,5S)-dethiobiotin + ADP + phosphate + 3 H(+)</text>
        <dbReference type="Rhea" id="RHEA:15805"/>
        <dbReference type="ChEBI" id="CHEBI:15378"/>
        <dbReference type="ChEBI" id="CHEBI:16526"/>
        <dbReference type="ChEBI" id="CHEBI:30616"/>
        <dbReference type="ChEBI" id="CHEBI:43474"/>
        <dbReference type="ChEBI" id="CHEBI:149469"/>
        <dbReference type="ChEBI" id="CHEBI:149473"/>
        <dbReference type="ChEBI" id="CHEBI:456216"/>
        <dbReference type="EC" id="6.3.3.3"/>
    </reaction>
</comment>
<evidence type="ECO:0000256" key="7">
    <source>
        <dbReference type="ARBA" id="ARBA00022842"/>
    </source>
</evidence>
<dbReference type="GO" id="GO:0005524">
    <property type="term" value="F:ATP binding"/>
    <property type="evidence" value="ECO:0007669"/>
    <property type="project" value="UniProtKB-UniRule"/>
</dbReference>
<evidence type="ECO:0000256" key="2">
    <source>
        <dbReference type="ARBA" id="ARBA00022598"/>
    </source>
</evidence>
<comment type="subunit">
    <text evidence="9">Homodimer.</text>
</comment>
<dbReference type="EMBL" id="BEYQ01000008">
    <property type="protein sequence ID" value="GBD53511.1"/>
    <property type="molecule type" value="Genomic_DNA"/>
</dbReference>
<dbReference type="RefSeq" id="WP_103112471.1">
    <property type="nucleotide sequence ID" value="NZ_BEIU01000019.1"/>
</dbReference>
<comment type="similarity">
    <text evidence="9">Belongs to the dethiobiotin synthetase family.</text>
</comment>
<evidence type="ECO:0000313" key="11">
    <source>
        <dbReference type="Proteomes" id="UP000236321"/>
    </source>
</evidence>
<dbReference type="CDD" id="cd03109">
    <property type="entry name" value="DTBS"/>
    <property type="match status" value="1"/>
</dbReference>
<organism evidence="10 11">
    <name type="scientific">Microcystis aeruginosa NIES-298</name>
    <dbReference type="NCBI Taxonomy" id="449468"/>
    <lineage>
        <taxon>Bacteria</taxon>
        <taxon>Bacillati</taxon>
        <taxon>Cyanobacteriota</taxon>
        <taxon>Cyanophyceae</taxon>
        <taxon>Oscillatoriophycideae</taxon>
        <taxon>Chroococcales</taxon>
        <taxon>Microcystaceae</taxon>
        <taxon>Microcystis</taxon>
    </lineage>
</organism>